<dbReference type="KEGG" id="cmic:caldi_31380"/>
<accession>A0AA35CP02</accession>
<keyword evidence="1" id="KW-1133">Transmembrane helix</keyword>
<sequence length="321" mass="34553">MDPVSHALVGAAVGSLAPGPAAFWAAVAGSVVPDADIVVRWVAGEAAYLDHHRGATHSPLGAAVLGSAVAAAAQALWPGSGFGRVLFWAVLGFYSHVLLDLTNAYGTQALWPWSRRRYAWDWTSVIDGPVLALGALHLAMRTVAPARGALWGGLTLAALAVYLGLRAAAHGKAVAAVRRHAPAARRVSVVPAFLRLDRWRYVAEDDRGYLTGWVLGPGRKVGEPQVLVRREDAVVGASLAAPAVQVLRRFSRHPHAEWRRDGDGYLVRWWDVRWGAGPIPPFAAEVVLDPALKLVDDRLIAGPGRLRDGVRFVYEEWGRPV</sequence>
<proteinExistence type="predicted"/>
<name>A0AA35CP02_9FIRM</name>
<dbReference type="Pfam" id="PF04307">
    <property type="entry name" value="YdjM"/>
    <property type="match status" value="1"/>
</dbReference>
<keyword evidence="1" id="KW-0812">Transmembrane</keyword>
<feature type="transmembrane region" description="Helical" evidence="1">
    <location>
        <begin position="85"/>
        <end position="106"/>
    </location>
</feature>
<organism evidence="2 3">
    <name type="scientific">Caldinitratiruptor microaerophilus</name>
    <dbReference type="NCBI Taxonomy" id="671077"/>
    <lineage>
        <taxon>Bacteria</taxon>
        <taxon>Bacillati</taxon>
        <taxon>Bacillota</taxon>
        <taxon>Clostridia</taxon>
        <taxon>Eubacteriales</taxon>
        <taxon>Symbiobacteriaceae</taxon>
        <taxon>Caldinitratiruptor</taxon>
    </lineage>
</organism>
<dbReference type="RefSeq" id="WP_264842657.1">
    <property type="nucleotide sequence ID" value="NZ_AP025628.1"/>
</dbReference>
<reference evidence="2" key="1">
    <citation type="submission" date="2022-03" db="EMBL/GenBank/DDBJ databases">
        <title>Complete genome sequence of Caldinitratiruptor microaerophilus.</title>
        <authorList>
            <person name="Mukaiyama R."/>
            <person name="Nishiyama T."/>
            <person name="Ueda K."/>
        </authorList>
    </citation>
    <scope>NUCLEOTIDE SEQUENCE</scope>
    <source>
        <strain evidence="2">JCM 16183</strain>
    </source>
</reference>
<keyword evidence="3" id="KW-1185">Reference proteome</keyword>
<keyword evidence="1" id="KW-0472">Membrane</keyword>
<dbReference type="Proteomes" id="UP001163687">
    <property type="component" value="Chromosome"/>
</dbReference>
<dbReference type="PANTHER" id="PTHR40031:SF1">
    <property type="entry name" value="MEMBRANE-BOUND METAL-DEPENDENT HYDROLASE"/>
    <property type="match status" value="1"/>
</dbReference>
<evidence type="ECO:0000256" key="1">
    <source>
        <dbReference type="SAM" id="Phobius"/>
    </source>
</evidence>
<protein>
    <submittedName>
        <fullName evidence="2">Membrane protein</fullName>
    </submittedName>
</protein>
<dbReference type="InterPro" id="IPR053170">
    <property type="entry name" value="Transcription_regulator"/>
</dbReference>
<gene>
    <name evidence="2" type="ORF">caldi_31380</name>
</gene>
<evidence type="ECO:0000313" key="3">
    <source>
        <dbReference type="Proteomes" id="UP001163687"/>
    </source>
</evidence>
<dbReference type="InterPro" id="IPR007404">
    <property type="entry name" value="YdjM-like"/>
</dbReference>
<dbReference type="PANTHER" id="PTHR40031">
    <property type="entry name" value="HYPOTHETICAL MEMBRANE SPANNING PROTEIN"/>
    <property type="match status" value="1"/>
</dbReference>
<dbReference type="EMBL" id="AP025628">
    <property type="protein sequence ID" value="BDG62048.1"/>
    <property type="molecule type" value="Genomic_DNA"/>
</dbReference>
<feature type="transmembrane region" description="Helical" evidence="1">
    <location>
        <begin position="150"/>
        <end position="169"/>
    </location>
</feature>
<dbReference type="AlphaFoldDB" id="A0AA35CP02"/>
<evidence type="ECO:0000313" key="2">
    <source>
        <dbReference type="EMBL" id="BDG62048.1"/>
    </source>
</evidence>